<name>A0A0V0Q857_PSEPJ</name>
<dbReference type="InterPro" id="IPR036872">
    <property type="entry name" value="CH_dom_sf"/>
</dbReference>
<evidence type="ECO:0000313" key="4">
    <source>
        <dbReference type="Proteomes" id="UP000054937"/>
    </source>
</evidence>
<dbReference type="InParanoid" id="A0A0V0Q857"/>
<evidence type="ECO:0000256" key="1">
    <source>
        <dbReference type="SAM" id="Coils"/>
    </source>
</evidence>
<organism evidence="3 4">
    <name type="scientific">Pseudocohnilembus persalinus</name>
    <name type="common">Ciliate</name>
    <dbReference type="NCBI Taxonomy" id="266149"/>
    <lineage>
        <taxon>Eukaryota</taxon>
        <taxon>Sar</taxon>
        <taxon>Alveolata</taxon>
        <taxon>Ciliophora</taxon>
        <taxon>Intramacronucleata</taxon>
        <taxon>Oligohymenophorea</taxon>
        <taxon>Scuticociliatia</taxon>
        <taxon>Philasterida</taxon>
        <taxon>Pseudocohnilembidae</taxon>
        <taxon>Pseudocohnilembus</taxon>
    </lineage>
</organism>
<proteinExistence type="predicted"/>
<dbReference type="AlphaFoldDB" id="A0A0V0Q857"/>
<feature type="coiled-coil region" evidence="1">
    <location>
        <begin position="184"/>
        <end position="336"/>
    </location>
</feature>
<dbReference type="Proteomes" id="UP000054937">
    <property type="component" value="Unassembled WGS sequence"/>
</dbReference>
<reference evidence="3 4" key="1">
    <citation type="journal article" date="2015" name="Sci. Rep.">
        <title>Genome of the facultative scuticociliatosis pathogen Pseudocohnilembus persalinus provides insight into its virulence through horizontal gene transfer.</title>
        <authorList>
            <person name="Xiong J."/>
            <person name="Wang G."/>
            <person name="Cheng J."/>
            <person name="Tian M."/>
            <person name="Pan X."/>
            <person name="Warren A."/>
            <person name="Jiang C."/>
            <person name="Yuan D."/>
            <person name="Miao W."/>
        </authorList>
    </citation>
    <scope>NUCLEOTIDE SEQUENCE [LARGE SCALE GENOMIC DNA]</scope>
    <source>
        <strain evidence="3">36N120E</strain>
    </source>
</reference>
<accession>A0A0V0Q857</accession>
<evidence type="ECO:0008006" key="5">
    <source>
        <dbReference type="Google" id="ProtNLM"/>
    </source>
</evidence>
<evidence type="ECO:0000313" key="3">
    <source>
        <dbReference type="EMBL" id="KRW98418.1"/>
    </source>
</evidence>
<evidence type="ECO:0000256" key="2">
    <source>
        <dbReference type="SAM" id="MobiDB-lite"/>
    </source>
</evidence>
<keyword evidence="4" id="KW-1185">Reference proteome</keyword>
<keyword evidence="1" id="KW-0175">Coiled coil</keyword>
<feature type="compositionally biased region" description="Low complexity" evidence="2">
    <location>
        <begin position="428"/>
        <end position="439"/>
    </location>
</feature>
<comment type="caution">
    <text evidence="3">The sequence shown here is derived from an EMBL/GenBank/DDBJ whole genome shotgun (WGS) entry which is preliminary data.</text>
</comment>
<sequence length="584" mass="68176">MNQDSSEIYKNNEDQYIQSIINWMKNDKLNLQHPPQNIQDLYSGTIFFDLLVNAEPSKFNDHRIIRDQVDYQSINKNLGELLEQLYNFYSDQEFLKPFTYAFVDTKNIAYQNEKSKLETLKLAELVIGALVFSSQNQIFVSAIQDLDITGQEYIAKIIELRSANDDIDQSPTQSNDNNQNYNLLEKLDEKEIEIQNAISRIQQLETKLSEYEAINKGLNETIEEKDKQVQELNEKIVNFDTESQSINPQAEKFEEYTKKNDKYTEQGQNLAQANKKLVEYEKEIKNLQTKLETQKQQIQSGNIDYILEIQKKDEQLIDKSQKIQDLQNQINELQSQPYNISNIKIHSAQEDNDLPKRGNLNLKEELQQEAVNLSFLNPNRSSQLFESQIGGEKYSFDQEELHMKEIINLKDKVKKLQNQVDVYQQKENNSNNNTKNNNNDLSPKVQIKSDQNIVQTEKENIKNLTNNSQSEKLNQDQKSQQISQTPSQNEIFDQQATQKKTKCQSDNNLNSNNNISINTLAKNNKEISHLQDQLDQANLENKKVWQAYLENTFVYEEEIQLMVSAMTEMRLQIQEKQNKLKDIN</sequence>
<protein>
    <recommendedName>
        <fullName evidence="5">HOOK N-terminal domain-containing protein</fullName>
    </recommendedName>
</protein>
<gene>
    <name evidence="3" type="ORF">PPERSA_11264</name>
</gene>
<dbReference type="EMBL" id="LDAU01000248">
    <property type="protein sequence ID" value="KRW98418.1"/>
    <property type="molecule type" value="Genomic_DNA"/>
</dbReference>
<dbReference type="Gene3D" id="1.10.418.10">
    <property type="entry name" value="Calponin-like domain"/>
    <property type="match status" value="1"/>
</dbReference>
<dbReference type="SUPFAM" id="SSF116907">
    <property type="entry name" value="Hook domain"/>
    <property type="match status" value="1"/>
</dbReference>
<feature type="region of interest" description="Disordered" evidence="2">
    <location>
        <begin position="424"/>
        <end position="446"/>
    </location>
</feature>
<feature type="region of interest" description="Disordered" evidence="2">
    <location>
        <begin position="465"/>
        <end position="490"/>
    </location>
</feature>